<evidence type="ECO:0000256" key="1">
    <source>
        <dbReference type="SAM" id="MobiDB-lite"/>
    </source>
</evidence>
<protein>
    <submittedName>
        <fullName evidence="2">Uncharacterized protein</fullName>
    </submittedName>
</protein>
<feature type="region of interest" description="Disordered" evidence="1">
    <location>
        <begin position="771"/>
        <end position="808"/>
    </location>
</feature>
<gene>
    <name evidence="2" type="ORF">TVY486_0906370</name>
</gene>
<sequence>MALNERENRDNHMQGTTTGDSNNDVVSGAPQLPNFDEHIKGVVTRSLEEILKQRPLQPVRLLANRLLESSKNHEIQQIECVVGDGTNCQMTKACTRKSGSESLKLQSLPLLRLLTPNTFEVEAALRHLSSTSMPDSRVILFVEQPTPPTDLFFLKGVPYFANVTEQLLARRRNGTPDKELDNYVGGHAMVTKLRDALDLDIKSLQQEMHELSSTIGCTVVELPQPQSNFFGVFHAINNALDPRDFGTTSTLTEAASKDSVPCVLLVSYSPKTICMTFSRIVASMLPLYERAQRRKIAETITKNRALVKQLNFEYVTEYWKSVLQRRDARDKARGEQPVNLVRTTTKKHHAQNAPPTPRALKNAAKRDNMRMRAQRRENEDATFLRVVQQLQSYAVTRIQALYRGYRMRKYSKTMATLRLKLQERKATSKAACWVEELPSSLPPLLRRCLERLSDVHGEVFGNYAISCPPFPRSVTMLKPKRKVIRSGAADGSVCDWDVDSESEEWEEEQVVIPMQRQTKPPPHFNLLRRLMECEFLSDCNTMKYALTIQHDCTGMTLLQRRAYDCYKSLILNLLHIAYLELRHRSLMPVTVRNLEGYVQRFHLDILGWLSAPHMFSRIALRQRTQSKRPTPILCSKEVMEKERVLVVRGYGKAGIYHAQECAQKTADAQRRKTSNTEGIEDDQSSSEVQMTLGFFGVYAVPALLPEKSWECVLKTIAHNDSKAKIAWWTLHDGPAAYVNGQPVALVPRHERQEVEGRPLYDELVPCIEVSEEENQSTHSTYDSIRNSSTTSTQGFPSSAPDTSDTTTNLSTKTQFHLALASANDSRTVDGIHGTVCQNTVDPVSTFGVTLLEEDFCLAQELIQDTRREPREMVRQYCVIGPLTQFSIPAPRYGMQPFIVAPPISEVTTGQMNEDINTDTFSSSGVQSVCLLGTQNSTHLPAESKQAHSQELYSGPLLTAEAAPAEHRVSLHDCSRRRLSGQVADSCSPVIETVDGIAKRVGRCVLKEGYLCHERPWLTPVCGRTRAEHFSAFILKCLRQMHKGYKIVMAVEDPHQLMLFNAVCLLKRCFDQNANPNNGLENSFSDYGVARRPRTPLPCLLSSETNECLHFMHAFYEGLAKVVDGSKVSIMNCVYTVQDIMKNASPGGLMFVEQIPMLMKHAERLTDHRSLRECITVIVQRVELYCWLILFEAFLTSISTTAAPTQLELELPRFPTFVNDYNLLTWLESIDPWLEVPERSPDPFHLRYSNGLRRWDDTCYIYRGANHP</sequence>
<dbReference type="VEuPathDB" id="TriTrypDB:TvY486_0906370"/>
<proteinExistence type="predicted"/>
<organism evidence="2">
    <name type="scientific">Trypanosoma vivax (strain Y486)</name>
    <dbReference type="NCBI Taxonomy" id="1055687"/>
    <lineage>
        <taxon>Eukaryota</taxon>
        <taxon>Discoba</taxon>
        <taxon>Euglenozoa</taxon>
        <taxon>Kinetoplastea</taxon>
        <taxon>Metakinetoplastina</taxon>
        <taxon>Trypanosomatida</taxon>
        <taxon>Trypanosomatidae</taxon>
        <taxon>Trypanosoma</taxon>
        <taxon>Duttonella</taxon>
    </lineage>
</organism>
<feature type="compositionally biased region" description="Polar residues" evidence="1">
    <location>
        <begin position="13"/>
        <end position="25"/>
    </location>
</feature>
<dbReference type="CDD" id="cd22958">
    <property type="entry name" value="DD_DPY30_SDC1-like"/>
    <property type="match status" value="1"/>
</dbReference>
<dbReference type="AlphaFoldDB" id="G0U3F9"/>
<reference evidence="2" key="1">
    <citation type="journal article" date="2012" name="Proc. Natl. Acad. Sci. U.S.A.">
        <title>Antigenic diversity is generated by distinct evolutionary mechanisms in African trypanosome species.</title>
        <authorList>
            <person name="Jackson A.P."/>
            <person name="Berry A."/>
            <person name="Aslett M."/>
            <person name="Allison H.C."/>
            <person name="Burton P."/>
            <person name="Vavrova-Anderson J."/>
            <person name="Brown R."/>
            <person name="Browne H."/>
            <person name="Corton N."/>
            <person name="Hauser H."/>
            <person name="Gamble J."/>
            <person name="Gilderthorp R."/>
            <person name="Marcello L."/>
            <person name="McQuillan J."/>
            <person name="Otto T.D."/>
            <person name="Quail M.A."/>
            <person name="Sanders M.J."/>
            <person name="van Tonder A."/>
            <person name="Ginger M.L."/>
            <person name="Field M.C."/>
            <person name="Barry J.D."/>
            <person name="Hertz-Fowler C."/>
            <person name="Berriman M."/>
        </authorList>
    </citation>
    <scope>NUCLEOTIDE SEQUENCE</scope>
    <source>
        <strain evidence="2">Y486</strain>
    </source>
</reference>
<feature type="compositionally biased region" description="Basic and acidic residues" evidence="1">
    <location>
        <begin position="1"/>
        <end position="12"/>
    </location>
</feature>
<dbReference type="EMBL" id="HE573025">
    <property type="protein sequence ID" value="CCC50816.1"/>
    <property type="molecule type" value="Genomic_DNA"/>
</dbReference>
<evidence type="ECO:0000313" key="2">
    <source>
        <dbReference type="EMBL" id="CCC50816.1"/>
    </source>
</evidence>
<feature type="region of interest" description="Disordered" evidence="1">
    <location>
        <begin position="330"/>
        <end position="369"/>
    </location>
</feature>
<feature type="region of interest" description="Disordered" evidence="1">
    <location>
        <begin position="1"/>
        <end position="33"/>
    </location>
</feature>
<accession>G0U3F9</accession>
<feature type="compositionally biased region" description="Low complexity" evidence="1">
    <location>
        <begin position="796"/>
        <end position="808"/>
    </location>
</feature>
<dbReference type="PROSITE" id="PS50096">
    <property type="entry name" value="IQ"/>
    <property type="match status" value="1"/>
</dbReference>
<feature type="compositionally biased region" description="Polar residues" evidence="1">
    <location>
        <begin position="776"/>
        <end position="795"/>
    </location>
</feature>
<name>G0U3F9_TRYVY</name>
<dbReference type="CDD" id="cd23767">
    <property type="entry name" value="IQCD"/>
    <property type="match status" value="1"/>
</dbReference>